<dbReference type="AlphaFoldDB" id="A0A9P7ESH8"/>
<dbReference type="GO" id="GO:0005525">
    <property type="term" value="F:GTP binding"/>
    <property type="evidence" value="ECO:0007669"/>
    <property type="project" value="InterPro"/>
</dbReference>
<dbReference type="RefSeq" id="XP_041285485.1">
    <property type="nucleotide sequence ID" value="XM_041432032.1"/>
</dbReference>
<accession>A0A9P7ESH8</accession>
<evidence type="ECO:0000313" key="3">
    <source>
        <dbReference type="Proteomes" id="UP000823399"/>
    </source>
</evidence>
<sequence length="73" mass="8006">ILPRFQILVVGKSGVGKSSLISHAFGVEKEIVAHNKPGEAHIDKELISSQNKRFVLHDSKGFEPGDEDNLEIV</sequence>
<dbReference type="InterPro" id="IPR006073">
    <property type="entry name" value="GTP-bd"/>
</dbReference>
<dbReference type="Proteomes" id="UP000823399">
    <property type="component" value="Unassembled WGS sequence"/>
</dbReference>
<dbReference type="OrthoDB" id="391988at2759"/>
<name>A0A9P7ESH8_9AGAM</name>
<protein>
    <recommendedName>
        <fullName evidence="1">G domain-containing protein</fullName>
    </recommendedName>
</protein>
<organism evidence="2 3">
    <name type="scientific">Suillus discolor</name>
    <dbReference type="NCBI Taxonomy" id="1912936"/>
    <lineage>
        <taxon>Eukaryota</taxon>
        <taxon>Fungi</taxon>
        <taxon>Dikarya</taxon>
        <taxon>Basidiomycota</taxon>
        <taxon>Agaricomycotina</taxon>
        <taxon>Agaricomycetes</taxon>
        <taxon>Agaricomycetidae</taxon>
        <taxon>Boletales</taxon>
        <taxon>Suillineae</taxon>
        <taxon>Suillaceae</taxon>
        <taxon>Suillus</taxon>
    </lineage>
</organism>
<proteinExistence type="predicted"/>
<dbReference type="Gene3D" id="3.40.50.300">
    <property type="entry name" value="P-loop containing nucleotide triphosphate hydrolases"/>
    <property type="match status" value="1"/>
</dbReference>
<dbReference type="GeneID" id="64694291"/>
<feature type="domain" description="G" evidence="1">
    <location>
        <begin position="6"/>
        <end position="66"/>
    </location>
</feature>
<comment type="caution">
    <text evidence="2">The sequence shown here is derived from an EMBL/GenBank/DDBJ whole genome shotgun (WGS) entry which is preliminary data.</text>
</comment>
<dbReference type="Pfam" id="PF01926">
    <property type="entry name" value="MMR_HSR1"/>
    <property type="match status" value="1"/>
</dbReference>
<reference evidence="2" key="1">
    <citation type="journal article" date="2020" name="New Phytol.">
        <title>Comparative genomics reveals dynamic genome evolution in host specialist ectomycorrhizal fungi.</title>
        <authorList>
            <person name="Lofgren L.A."/>
            <person name="Nguyen N.H."/>
            <person name="Vilgalys R."/>
            <person name="Ruytinx J."/>
            <person name="Liao H.L."/>
            <person name="Branco S."/>
            <person name="Kuo A."/>
            <person name="LaButti K."/>
            <person name="Lipzen A."/>
            <person name="Andreopoulos W."/>
            <person name="Pangilinan J."/>
            <person name="Riley R."/>
            <person name="Hundley H."/>
            <person name="Na H."/>
            <person name="Barry K."/>
            <person name="Grigoriev I.V."/>
            <person name="Stajich J.E."/>
            <person name="Kennedy P.G."/>
        </authorList>
    </citation>
    <scope>NUCLEOTIDE SEQUENCE</scope>
    <source>
        <strain evidence="2">FC423</strain>
    </source>
</reference>
<dbReference type="EMBL" id="JABBWM010000123">
    <property type="protein sequence ID" value="KAG2088268.1"/>
    <property type="molecule type" value="Genomic_DNA"/>
</dbReference>
<dbReference type="SUPFAM" id="SSF52540">
    <property type="entry name" value="P-loop containing nucleoside triphosphate hydrolases"/>
    <property type="match status" value="1"/>
</dbReference>
<evidence type="ECO:0000259" key="1">
    <source>
        <dbReference type="Pfam" id="PF01926"/>
    </source>
</evidence>
<feature type="non-terminal residue" evidence="2">
    <location>
        <position position="73"/>
    </location>
</feature>
<dbReference type="InterPro" id="IPR027417">
    <property type="entry name" value="P-loop_NTPase"/>
</dbReference>
<keyword evidence="3" id="KW-1185">Reference proteome</keyword>
<evidence type="ECO:0000313" key="2">
    <source>
        <dbReference type="EMBL" id="KAG2088268.1"/>
    </source>
</evidence>
<gene>
    <name evidence="2" type="ORF">F5147DRAFT_587736</name>
</gene>